<dbReference type="InterPro" id="IPR016176">
    <property type="entry name" value="Cbl-dep_enz_cat"/>
</dbReference>
<feature type="domain" description="Methylmalonyl-CoA mutase alpha/beta chain catalytic" evidence="7">
    <location>
        <begin position="148"/>
        <end position="473"/>
    </location>
</feature>
<proteinExistence type="inferred from homology"/>
<comment type="cofactor">
    <cofactor evidence="1">
        <name>adenosylcob(III)alamin</name>
        <dbReference type="ChEBI" id="CHEBI:18408"/>
    </cofactor>
</comment>
<dbReference type="InterPro" id="IPR058549">
    <property type="entry name" value="MeMalonylCoA_mutase_a/b_site"/>
</dbReference>
<keyword evidence="5" id="KW-0413">Isomerase</keyword>
<dbReference type="PANTHER" id="PTHR48101:SF1">
    <property type="entry name" value="METHYLMALONYL-COA MUTASE, LARGE SUBUNIT"/>
    <property type="match status" value="1"/>
</dbReference>
<keyword evidence="6" id="KW-0170">Cobalt</keyword>
<dbReference type="InterPro" id="IPR036724">
    <property type="entry name" value="Cobalamin-bd_sf"/>
</dbReference>
<dbReference type="RefSeq" id="WP_202655298.1">
    <property type="nucleotide sequence ID" value="NZ_JAESWB010000278.1"/>
</dbReference>
<dbReference type="Proteomes" id="UP000623967">
    <property type="component" value="Unassembled WGS sequence"/>
</dbReference>
<dbReference type="EC" id="5.4.99.2" evidence="3"/>
<reference evidence="8 9" key="1">
    <citation type="submission" date="2021-01" db="EMBL/GenBank/DDBJ databases">
        <title>Genome public.</title>
        <authorList>
            <person name="Liu C."/>
            <person name="Sun Q."/>
        </authorList>
    </citation>
    <scope>NUCLEOTIDE SEQUENCE [LARGE SCALE GENOMIC DNA]</scope>
    <source>
        <strain evidence="8 9">YIM B02564</strain>
    </source>
</reference>
<keyword evidence="9" id="KW-1185">Reference proteome</keyword>
<accession>A0ABS1TRU4</accession>
<dbReference type="PANTHER" id="PTHR48101">
    <property type="entry name" value="METHYLMALONYL-COA MUTASE, MITOCHONDRIAL-RELATED"/>
    <property type="match status" value="1"/>
</dbReference>
<evidence type="ECO:0000256" key="3">
    <source>
        <dbReference type="ARBA" id="ARBA00012398"/>
    </source>
</evidence>
<dbReference type="EMBL" id="JAESWB010000278">
    <property type="protein sequence ID" value="MBL4954035.1"/>
    <property type="molecule type" value="Genomic_DNA"/>
</dbReference>
<dbReference type="Gene3D" id="3.40.50.280">
    <property type="entry name" value="Cobalamin-binding domain"/>
    <property type="match status" value="1"/>
</dbReference>
<evidence type="ECO:0000256" key="4">
    <source>
        <dbReference type="ARBA" id="ARBA00022628"/>
    </source>
</evidence>
<gene>
    <name evidence="8" type="ORF">JK635_17870</name>
</gene>
<evidence type="ECO:0000256" key="6">
    <source>
        <dbReference type="ARBA" id="ARBA00023285"/>
    </source>
</evidence>
<name>A0ABS1TRU4_9BACI</name>
<sequence length="615" mass="69075">MDQIRSQNFPIKSLDDWIEKAELSLKGRKVESLQSNTYETITLKPLYTREDEKPVSNYPGGTDFRRGIDPLGYLINEWKVAQRISYETVGELTQKLEDAFKRGQTAISFEVSEEVVPHLSELPTEIIQNYPFAINSKWYQAALLNNLAALSIDGTQLTGYIANDPIALFAEEGVLTETVFKEWSLDVMQAEDHFPNLRTILIDTTPYHNGGANAVQELAIAAATGVFYLEKRTEDGIEPERTLSKMIFQFAIGSNFFMELAKLRAARILWNRISELYRAEEKARGMQIAAVTSSFTKTVFDPHVNLLRGANEAFAAVLGGVQYLHVEPFDQLTGSSPFSERIARNTQLILKEEALLQKVVDPAGGSWYIEALTTELADKAWALFQAIDAKGGILEVLKTNWLQQEIAAVFAKKRIDIETRKQSIIGTNVYARPDETALYKTSLHDKQNKNIEAIPQRRLAEPYEKLRSKAKKLAEQKGSALTVGLLCLGELKQHKARADFMKGFLSAGGIKTVDSPPIGTVAEARQYLTELPSPFVVFCGTNEQYEQLGHKLLTTLKPEFPKLKFFLAGLPDKENQSQWLADGITQFIHVKSNCYETLAGMLEEWEVTFDESQQA</sequence>
<feature type="domain" description="Methylmalonyl-CoA mutase alpha/beta chain catalytic" evidence="7">
    <location>
        <begin position="37"/>
        <end position="109"/>
    </location>
</feature>
<keyword evidence="4" id="KW-0846">Cobalamin</keyword>
<dbReference type="Gene3D" id="3.20.20.240">
    <property type="entry name" value="Methylmalonyl-CoA mutase"/>
    <property type="match status" value="1"/>
</dbReference>
<protein>
    <recommendedName>
        <fullName evidence="3">methylmalonyl-CoA mutase</fullName>
        <ecNumber evidence="3">5.4.99.2</ecNumber>
    </recommendedName>
</protein>
<comment type="caution">
    <text evidence="8">The sequence shown here is derived from an EMBL/GenBank/DDBJ whole genome shotgun (WGS) entry which is preliminary data.</text>
</comment>
<dbReference type="SUPFAM" id="SSF51703">
    <property type="entry name" value="Cobalamin (vitamin B12)-dependent enzymes"/>
    <property type="match status" value="1"/>
</dbReference>
<evidence type="ECO:0000256" key="2">
    <source>
        <dbReference type="ARBA" id="ARBA00008465"/>
    </source>
</evidence>
<evidence type="ECO:0000256" key="5">
    <source>
        <dbReference type="ARBA" id="ARBA00023235"/>
    </source>
</evidence>
<dbReference type="InterPro" id="IPR006099">
    <property type="entry name" value="MeMalonylCoA_mutase_a/b_cat"/>
</dbReference>
<comment type="similarity">
    <text evidence="2">Belongs to the methylmalonyl-CoA mutase family.</text>
</comment>
<evidence type="ECO:0000313" key="8">
    <source>
        <dbReference type="EMBL" id="MBL4954035.1"/>
    </source>
</evidence>
<evidence type="ECO:0000313" key="9">
    <source>
        <dbReference type="Proteomes" id="UP000623967"/>
    </source>
</evidence>
<dbReference type="CDD" id="cd03677">
    <property type="entry name" value="MM_CoA_mutase_beta"/>
    <property type="match status" value="1"/>
</dbReference>
<organism evidence="8 9">
    <name type="scientific">Neobacillus paridis</name>
    <dbReference type="NCBI Taxonomy" id="2803862"/>
    <lineage>
        <taxon>Bacteria</taxon>
        <taxon>Bacillati</taxon>
        <taxon>Bacillota</taxon>
        <taxon>Bacilli</taxon>
        <taxon>Bacillales</taxon>
        <taxon>Bacillaceae</taxon>
        <taxon>Neobacillus</taxon>
    </lineage>
</organism>
<dbReference type="SUPFAM" id="SSF52242">
    <property type="entry name" value="Cobalamin (vitamin B12)-binding domain"/>
    <property type="match status" value="1"/>
</dbReference>
<dbReference type="Pfam" id="PF01642">
    <property type="entry name" value="MM_CoA_mutase"/>
    <property type="match status" value="2"/>
</dbReference>
<dbReference type="PROSITE" id="PS00544">
    <property type="entry name" value="METMALONYL_COA_MUTASE"/>
    <property type="match status" value="1"/>
</dbReference>
<evidence type="ECO:0000259" key="7">
    <source>
        <dbReference type="Pfam" id="PF01642"/>
    </source>
</evidence>
<evidence type="ECO:0000256" key="1">
    <source>
        <dbReference type="ARBA" id="ARBA00001922"/>
    </source>
</evidence>